<evidence type="ECO:0000259" key="1">
    <source>
        <dbReference type="Pfam" id="PF23455"/>
    </source>
</evidence>
<feature type="domain" description="DUF7129" evidence="1">
    <location>
        <begin position="5"/>
        <end position="47"/>
    </location>
</feature>
<protein>
    <submittedName>
        <fullName evidence="2">Rubrerythrin-like domain-containing protein</fullName>
    </submittedName>
</protein>
<dbReference type="AlphaFoldDB" id="A0A9E7SVD2"/>
<gene>
    <name evidence="2" type="ORF">NGM29_00595</name>
</gene>
<evidence type="ECO:0000313" key="3">
    <source>
        <dbReference type="Proteomes" id="UP001056855"/>
    </source>
</evidence>
<dbReference type="RefSeq" id="WP_254158337.1">
    <property type="nucleotide sequence ID" value="NZ_CP100355.1"/>
</dbReference>
<dbReference type="KEGG" id="sawl:NGM29_00595"/>
<dbReference type="Pfam" id="PF23455">
    <property type="entry name" value="DUF7129"/>
    <property type="match status" value="1"/>
</dbReference>
<name>A0A9E7SVD2_9EURY</name>
<dbReference type="Proteomes" id="UP001056855">
    <property type="component" value="Chromosome"/>
</dbReference>
<accession>A0A9E7SVD2</accession>
<dbReference type="EMBL" id="CP100355">
    <property type="protein sequence ID" value="UTF53817.1"/>
    <property type="molecule type" value="Genomic_DNA"/>
</dbReference>
<dbReference type="NCBIfam" id="NF033497">
    <property type="entry name" value="rubre_like_arch"/>
    <property type="match status" value="1"/>
</dbReference>
<dbReference type="Gene3D" id="2.20.28.10">
    <property type="match status" value="1"/>
</dbReference>
<reference evidence="2" key="1">
    <citation type="submission" date="2022-06" db="EMBL/GenBank/DDBJ databases">
        <title>Diverse halophilic archaea isolated from saline environments.</title>
        <authorList>
            <person name="Cui H.-L."/>
        </authorList>
    </citation>
    <scope>NUCLEOTIDE SEQUENCE</scope>
    <source>
        <strain evidence="2">WLHS1</strain>
    </source>
</reference>
<keyword evidence="3" id="KW-1185">Reference proteome</keyword>
<organism evidence="2 3">
    <name type="scientific">Natronosalvus rutilus</name>
    <dbReference type="NCBI Taxonomy" id="2953753"/>
    <lineage>
        <taxon>Archaea</taxon>
        <taxon>Methanobacteriati</taxon>
        <taxon>Methanobacteriota</taxon>
        <taxon>Stenosarchaea group</taxon>
        <taxon>Halobacteria</taxon>
        <taxon>Halobacteriales</taxon>
        <taxon>Natrialbaceae</taxon>
        <taxon>Natronosalvus</taxon>
    </lineage>
</organism>
<proteinExistence type="predicted"/>
<dbReference type="InterPro" id="IPR055553">
    <property type="entry name" value="DUF7129"/>
</dbReference>
<dbReference type="GeneID" id="73288499"/>
<sequence length="47" mass="4930">MKDAPYDPAAESTYECLECGDTVTATTNPGTCPACGVAYRNTAMPIE</sequence>
<dbReference type="SUPFAM" id="SSF57802">
    <property type="entry name" value="Rubredoxin-like"/>
    <property type="match status" value="1"/>
</dbReference>
<evidence type="ECO:0000313" key="2">
    <source>
        <dbReference type="EMBL" id="UTF53817.1"/>
    </source>
</evidence>